<dbReference type="SUPFAM" id="SSF51069">
    <property type="entry name" value="Carbonic anhydrase"/>
    <property type="match status" value="1"/>
</dbReference>
<dbReference type="Pfam" id="PF00194">
    <property type="entry name" value="Carb_anhydrase"/>
    <property type="match status" value="1"/>
</dbReference>
<organism evidence="12 13">
    <name type="scientific">Paracoccus tegillarcae</name>
    <dbReference type="NCBI Taxonomy" id="1529068"/>
    <lineage>
        <taxon>Bacteria</taxon>
        <taxon>Pseudomonadati</taxon>
        <taxon>Pseudomonadota</taxon>
        <taxon>Alphaproteobacteria</taxon>
        <taxon>Rhodobacterales</taxon>
        <taxon>Paracoccaceae</taxon>
        <taxon>Paracoccus</taxon>
    </lineage>
</organism>
<dbReference type="OrthoDB" id="5327615at2"/>
<gene>
    <name evidence="12" type="ORF">CUV01_03085</name>
</gene>
<evidence type="ECO:0000256" key="9">
    <source>
        <dbReference type="ARBA" id="ARBA00048348"/>
    </source>
</evidence>
<dbReference type="EC" id="4.2.1.1" evidence="4 10"/>
<evidence type="ECO:0000256" key="6">
    <source>
        <dbReference type="ARBA" id="ARBA00022723"/>
    </source>
</evidence>
<keyword evidence="10" id="KW-0732">Signal</keyword>
<dbReference type="SMART" id="SM01057">
    <property type="entry name" value="Carb_anhydrase"/>
    <property type="match status" value="1"/>
</dbReference>
<feature type="domain" description="Alpha-carbonic anhydrase" evidence="11">
    <location>
        <begin position="30"/>
        <end position="251"/>
    </location>
</feature>
<dbReference type="RefSeq" id="WP_101459181.1">
    <property type="nucleotide sequence ID" value="NZ_CP025408.1"/>
</dbReference>
<evidence type="ECO:0000256" key="3">
    <source>
        <dbReference type="ARBA" id="ARBA00010718"/>
    </source>
</evidence>
<dbReference type="EMBL" id="CP025408">
    <property type="protein sequence ID" value="AUH32506.1"/>
    <property type="molecule type" value="Genomic_DNA"/>
</dbReference>
<dbReference type="InterPro" id="IPR023561">
    <property type="entry name" value="Carbonic_anhydrase_a-class"/>
</dbReference>
<comment type="catalytic activity">
    <reaction evidence="9 10">
        <text>hydrogencarbonate + H(+) = CO2 + H2O</text>
        <dbReference type="Rhea" id="RHEA:10748"/>
        <dbReference type="ChEBI" id="CHEBI:15377"/>
        <dbReference type="ChEBI" id="CHEBI:15378"/>
        <dbReference type="ChEBI" id="CHEBI:16526"/>
        <dbReference type="ChEBI" id="CHEBI:17544"/>
        <dbReference type="EC" id="4.2.1.1"/>
    </reaction>
</comment>
<evidence type="ECO:0000256" key="4">
    <source>
        <dbReference type="ARBA" id="ARBA00012925"/>
    </source>
</evidence>
<dbReference type="InterPro" id="IPR001148">
    <property type="entry name" value="CA_dom"/>
</dbReference>
<evidence type="ECO:0000313" key="13">
    <source>
        <dbReference type="Proteomes" id="UP000233742"/>
    </source>
</evidence>
<dbReference type="Proteomes" id="UP000233742">
    <property type="component" value="Chromosome"/>
</dbReference>
<evidence type="ECO:0000256" key="2">
    <source>
        <dbReference type="ARBA" id="ARBA00002904"/>
    </source>
</evidence>
<dbReference type="InterPro" id="IPR041891">
    <property type="entry name" value="Alpha_CA_prokaryot-like"/>
</dbReference>
<dbReference type="Gene3D" id="3.10.200.10">
    <property type="entry name" value="Alpha carbonic anhydrase"/>
    <property type="match status" value="1"/>
</dbReference>
<keyword evidence="13" id="KW-1185">Reference proteome</keyword>
<dbReference type="PANTHER" id="PTHR18952:SF265">
    <property type="entry name" value="CARBONIC ANHYDRASE"/>
    <property type="match status" value="1"/>
</dbReference>
<dbReference type="PROSITE" id="PS00162">
    <property type="entry name" value="ALPHA_CA_1"/>
    <property type="match status" value="1"/>
</dbReference>
<evidence type="ECO:0000259" key="11">
    <source>
        <dbReference type="PROSITE" id="PS51144"/>
    </source>
</evidence>
<evidence type="ECO:0000256" key="10">
    <source>
        <dbReference type="RuleBase" id="RU367011"/>
    </source>
</evidence>
<evidence type="ECO:0000313" key="12">
    <source>
        <dbReference type="EMBL" id="AUH32506.1"/>
    </source>
</evidence>
<reference evidence="12 13" key="1">
    <citation type="submission" date="2017-12" db="EMBL/GenBank/DDBJ databases">
        <authorList>
            <person name="Hurst M.R.H."/>
        </authorList>
    </citation>
    <scope>NUCLEOTIDE SEQUENCE [LARGE SCALE GENOMIC DNA]</scope>
    <source>
        <strain evidence="12 13">BM15</strain>
    </source>
</reference>
<keyword evidence="6 10" id="KW-0479">Metal-binding</keyword>
<evidence type="ECO:0000256" key="1">
    <source>
        <dbReference type="ARBA" id="ARBA00001947"/>
    </source>
</evidence>
<evidence type="ECO:0000256" key="7">
    <source>
        <dbReference type="ARBA" id="ARBA00022833"/>
    </source>
</evidence>
<protein>
    <recommendedName>
        <fullName evidence="5 10">Carbonic anhydrase</fullName>
        <ecNumber evidence="4 10">4.2.1.1</ecNumber>
    </recommendedName>
</protein>
<comment type="similarity">
    <text evidence="3 10">Belongs to the alpha-carbonic anhydrase family.</text>
</comment>
<evidence type="ECO:0000256" key="8">
    <source>
        <dbReference type="ARBA" id="ARBA00023239"/>
    </source>
</evidence>
<keyword evidence="8 10" id="KW-0456">Lyase</keyword>
<accession>A0A2K9EP71</accession>
<name>A0A2K9EP71_9RHOB</name>
<proteinExistence type="inferred from homology"/>
<comment type="cofactor">
    <cofactor evidence="1 10">
        <name>Zn(2+)</name>
        <dbReference type="ChEBI" id="CHEBI:29105"/>
    </cofactor>
</comment>
<feature type="signal peptide" evidence="10">
    <location>
        <begin position="1"/>
        <end position="26"/>
    </location>
</feature>
<dbReference type="GO" id="GO:0008270">
    <property type="term" value="F:zinc ion binding"/>
    <property type="evidence" value="ECO:0007669"/>
    <property type="project" value="UniProtKB-UniRule"/>
</dbReference>
<dbReference type="CDD" id="cd03124">
    <property type="entry name" value="alpha_CA_prokaryotic_like"/>
    <property type="match status" value="1"/>
</dbReference>
<dbReference type="AlphaFoldDB" id="A0A2K9EP71"/>
<feature type="chain" id="PRO_5025096951" description="Carbonic anhydrase" evidence="10">
    <location>
        <begin position="27"/>
        <end position="251"/>
    </location>
</feature>
<evidence type="ECO:0000256" key="5">
    <source>
        <dbReference type="ARBA" id="ARBA00014628"/>
    </source>
</evidence>
<dbReference type="KEGG" id="paro:CUV01_03085"/>
<dbReference type="GO" id="GO:0004089">
    <property type="term" value="F:carbonate dehydratase activity"/>
    <property type="evidence" value="ECO:0007669"/>
    <property type="project" value="UniProtKB-UniRule"/>
</dbReference>
<dbReference type="InterPro" id="IPR018338">
    <property type="entry name" value="Carbonic_anhydrase_a-class_CS"/>
</dbReference>
<sequence>MTTLNTIKTCASVTMALCLLTATAAANELPHWDYEGESGPEEWANLHEDYSACGLGDQQSPIDVVTTEVIEAELPEIAINWGDAVPLKVVNNGHSIQGIAPEMGEATINGRDDTLKQFHFHAPSEHMIDGERFPAEVHFVHEAPDGTLAVIGILLEGGGSNQLVEDMIAVAPETVGEAEIEAHNLHDLQPDDLSVYRYLGSLTTPPCSENVDWNLLQTPVQISDAALERLTELSHNDARPVQDLARRFVLK</sequence>
<dbReference type="PROSITE" id="PS51144">
    <property type="entry name" value="ALPHA_CA_2"/>
    <property type="match status" value="1"/>
</dbReference>
<dbReference type="PANTHER" id="PTHR18952">
    <property type="entry name" value="CARBONIC ANHYDRASE"/>
    <property type="match status" value="1"/>
</dbReference>
<dbReference type="InterPro" id="IPR036398">
    <property type="entry name" value="CA_dom_sf"/>
</dbReference>
<keyword evidence="7 10" id="KW-0862">Zinc</keyword>
<comment type="function">
    <text evidence="2 10">Reversible hydration of carbon dioxide.</text>
</comment>